<keyword evidence="6" id="KW-1185">Reference proteome</keyword>
<name>A0A9D4V1U5_ADICA</name>
<dbReference type="Gene3D" id="2.60.40.10">
    <property type="entry name" value="Immunoglobulins"/>
    <property type="match status" value="1"/>
</dbReference>
<evidence type="ECO:0000259" key="4">
    <source>
        <dbReference type="PROSITE" id="PS50202"/>
    </source>
</evidence>
<sequence>MPHLVHVEQKEVIFKFELGQKCKSLLHIRNLMHTMPVAFKLQTTSPHKFRVRPPNGYVQPLSELTIDIILKPQQELPPSFPFSTEKFVLKTALAHNTNGNSSLPEGLPDAWFSSPQTRVFIDAKLKVIYIGASLLRHCVAREDEHALREIFQRHTGPSIADEDSRTALHTAASIGNCKLVNLLLESGVEINAADANGRMSQWEAVCRGQVNVVEELLKSGAHIEANEALKKGFAAPIHEAATSTSTELLEQLIGSGADLETEDQEGQTEVHFDIESGRLKNLKVLQAEANKSAQRGDGRTPLLIADENSSLEGSCCCY</sequence>
<dbReference type="InterPro" id="IPR000535">
    <property type="entry name" value="MSP_dom"/>
</dbReference>
<dbReference type="SUPFAM" id="SSF49354">
    <property type="entry name" value="PapD-like"/>
    <property type="match status" value="1"/>
</dbReference>
<dbReference type="OrthoDB" id="194358at2759"/>
<gene>
    <name evidence="5" type="ORF">GOP47_0007572</name>
</gene>
<dbReference type="PANTHER" id="PTHR24201">
    <property type="entry name" value="ANK_REP_REGION DOMAIN-CONTAINING PROTEIN"/>
    <property type="match status" value="1"/>
</dbReference>
<accession>A0A9D4V1U5</accession>
<dbReference type="InterPro" id="IPR002110">
    <property type="entry name" value="Ankyrin_rpt"/>
</dbReference>
<dbReference type="Pfam" id="PF12796">
    <property type="entry name" value="Ank_2"/>
    <property type="match status" value="1"/>
</dbReference>
<organism evidence="5 6">
    <name type="scientific">Adiantum capillus-veneris</name>
    <name type="common">Maidenhair fern</name>
    <dbReference type="NCBI Taxonomy" id="13818"/>
    <lineage>
        <taxon>Eukaryota</taxon>
        <taxon>Viridiplantae</taxon>
        <taxon>Streptophyta</taxon>
        <taxon>Embryophyta</taxon>
        <taxon>Tracheophyta</taxon>
        <taxon>Polypodiopsida</taxon>
        <taxon>Polypodiidae</taxon>
        <taxon>Polypodiales</taxon>
        <taxon>Pteridineae</taxon>
        <taxon>Pteridaceae</taxon>
        <taxon>Vittarioideae</taxon>
        <taxon>Adiantum</taxon>
    </lineage>
</organism>
<dbReference type="PROSITE" id="PS50088">
    <property type="entry name" value="ANK_REPEAT"/>
    <property type="match status" value="2"/>
</dbReference>
<dbReference type="InterPro" id="IPR008962">
    <property type="entry name" value="PapD-like_sf"/>
</dbReference>
<dbReference type="PROSITE" id="PS50202">
    <property type="entry name" value="MSP"/>
    <property type="match status" value="1"/>
</dbReference>
<dbReference type="PROSITE" id="PS50297">
    <property type="entry name" value="ANK_REP_REGION"/>
    <property type="match status" value="1"/>
</dbReference>
<dbReference type="InterPro" id="IPR036770">
    <property type="entry name" value="Ankyrin_rpt-contain_sf"/>
</dbReference>
<keyword evidence="2 3" id="KW-0040">ANK repeat</keyword>
<evidence type="ECO:0000313" key="5">
    <source>
        <dbReference type="EMBL" id="KAI5077748.1"/>
    </source>
</evidence>
<evidence type="ECO:0000313" key="6">
    <source>
        <dbReference type="Proteomes" id="UP000886520"/>
    </source>
</evidence>
<dbReference type="EMBL" id="JABFUD020000007">
    <property type="protein sequence ID" value="KAI5077748.1"/>
    <property type="molecule type" value="Genomic_DNA"/>
</dbReference>
<comment type="caution">
    <text evidence="5">The sequence shown here is derived from an EMBL/GenBank/DDBJ whole genome shotgun (WGS) entry which is preliminary data.</text>
</comment>
<evidence type="ECO:0000256" key="1">
    <source>
        <dbReference type="ARBA" id="ARBA00022737"/>
    </source>
</evidence>
<feature type="domain" description="MSP" evidence="4">
    <location>
        <begin position="1"/>
        <end position="130"/>
    </location>
</feature>
<dbReference type="Pfam" id="PF00635">
    <property type="entry name" value="Motile_Sperm"/>
    <property type="match status" value="1"/>
</dbReference>
<protein>
    <recommendedName>
        <fullName evidence="4">MSP domain-containing protein</fullName>
    </recommendedName>
</protein>
<feature type="repeat" description="ANK" evidence="3">
    <location>
        <begin position="232"/>
        <end position="264"/>
    </location>
</feature>
<keyword evidence="1" id="KW-0677">Repeat</keyword>
<reference evidence="5" key="1">
    <citation type="submission" date="2021-01" db="EMBL/GenBank/DDBJ databases">
        <title>Adiantum capillus-veneris genome.</title>
        <authorList>
            <person name="Fang Y."/>
            <person name="Liao Q."/>
        </authorList>
    </citation>
    <scope>NUCLEOTIDE SEQUENCE</scope>
    <source>
        <strain evidence="5">H3</strain>
        <tissue evidence="5">Leaf</tissue>
    </source>
</reference>
<evidence type="ECO:0000256" key="3">
    <source>
        <dbReference type="PROSITE-ProRule" id="PRU00023"/>
    </source>
</evidence>
<proteinExistence type="predicted"/>
<dbReference type="PANTHER" id="PTHR24201:SF16">
    <property type="entry name" value="ANKYRIN-1-LIKE-RELATED"/>
    <property type="match status" value="1"/>
</dbReference>
<dbReference type="AlphaFoldDB" id="A0A9D4V1U5"/>
<dbReference type="SMART" id="SM00248">
    <property type="entry name" value="ANK"/>
    <property type="match status" value="3"/>
</dbReference>
<dbReference type="InterPro" id="IPR050776">
    <property type="entry name" value="Ank_Repeat/CDKN_Inhibitor"/>
</dbReference>
<dbReference type="Proteomes" id="UP000886520">
    <property type="component" value="Chromosome 7"/>
</dbReference>
<dbReference type="InterPro" id="IPR013783">
    <property type="entry name" value="Ig-like_fold"/>
</dbReference>
<evidence type="ECO:0000256" key="2">
    <source>
        <dbReference type="ARBA" id="ARBA00023043"/>
    </source>
</evidence>
<dbReference type="Gene3D" id="1.25.40.20">
    <property type="entry name" value="Ankyrin repeat-containing domain"/>
    <property type="match status" value="1"/>
</dbReference>
<dbReference type="SUPFAM" id="SSF48403">
    <property type="entry name" value="Ankyrin repeat"/>
    <property type="match status" value="1"/>
</dbReference>
<dbReference type="GO" id="GO:0005634">
    <property type="term" value="C:nucleus"/>
    <property type="evidence" value="ECO:0007669"/>
    <property type="project" value="TreeGrafter"/>
</dbReference>
<feature type="repeat" description="ANK" evidence="3">
    <location>
        <begin position="163"/>
        <end position="195"/>
    </location>
</feature>